<name>A0A927QHJ4_9ACTN</name>
<dbReference type="AlphaFoldDB" id="A0A927QHJ4"/>
<organism evidence="1 2">
    <name type="scientific">Streptomyces caniscabiei</name>
    <dbReference type="NCBI Taxonomy" id="2746961"/>
    <lineage>
        <taxon>Bacteria</taxon>
        <taxon>Bacillati</taxon>
        <taxon>Actinomycetota</taxon>
        <taxon>Actinomycetes</taxon>
        <taxon>Kitasatosporales</taxon>
        <taxon>Streptomycetaceae</taxon>
        <taxon>Streptomyces</taxon>
    </lineage>
</organism>
<proteinExistence type="predicted"/>
<dbReference type="Proteomes" id="UP000661025">
    <property type="component" value="Unassembled WGS sequence"/>
</dbReference>
<sequence length="218" mass="23255">MTRDKLVIRSGQLTRTAGGKVGGVSSASATESRPARVKLAVVDTDGTECKVRLELHDTFPLGSEIWRLVDITHFADGRWTAVAVPADAPVADTPHEDSSSPEAPRRMTWTEMPHGELVIHSGQVTTTVGGGRIGGLSSTRPTGAEPAEVRFVVVEVDGTERYEQLGVDDAFAVDGETWRLIKIRHFSAGQWEVVAVPTGTASTVNASELPRRTGASDA</sequence>
<comment type="caution">
    <text evidence="1">The sequence shown here is derived from an EMBL/GenBank/DDBJ whole genome shotgun (WGS) entry which is preliminary data.</text>
</comment>
<reference evidence="1" key="1">
    <citation type="submission" date="2020-09" db="EMBL/GenBank/DDBJ databases">
        <title>Streptomyces canutascabiei sp. nov., which causes potato common scab and is distributed across the world.</title>
        <authorList>
            <person name="Nguyen H.P."/>
            <person name="Weisberg A.J."/>
            <person name="Chang J.H."/>
            <person name="Clarke C.R."/>
        </authorList>
    </citation>
    <scope>NUCLEOTIDE SEQUENCE</scope>
    <source>
        <strain evidence="1">ID-01-6.2a</strain>
    </source>
</reference>
<dbReference type="Pfam" id="PF19944">
    <property type="entry name" value="DUF6406"/>
    <property type="match status" value="2"/>
</dbReference>
<evidence type="ECO:0000313" key="2">
    <source>
        <dbReference type="Proteomes" id="UP000661025"/>
    </source>
</evidence>
<dbReference type="EMBL" id="JACYXT010000009">
    <property type="protein sequence ID" value="MBD9725940.1"/>
    <property type="molecule type" value="Genomic_DNA"/>
</dbReference>
<accession>A0A927QHJ4</accession>
<protein>
    <submittedName>
        <fullName evidence="1">Uncharacterized protein</fullName>
    </submittedName>
</protein>
<dbReference type="GeneID" id="79931877"/>
<evidence type="ECO:0000313" key="1">
    <source>
        <dbReference type="EMBL" id="MBD9725940.1"/>
    </source>
</evidence>
<dbReference type="RefSeq" id="WP_086800244.1">
    <property type="nucleotide sequence ID" value="NZ_CP119182.1"/>
</dbReference>
<dbReference type="InterPro" id="IPR045642">
    <property type="entry name" value="DUF6406"/>
</dbReference>
<gene>
    <name evidence="1" type="ORF">IHE70_22505</name>
</gene>